<dbReference type="AlphaFoldDB" id="A0A0S4LTM7"/>
<feature type="region of interest" description="Disordered" evidence="1">
    <location>
        <begin position="148"/>
        <end position="170"/>
    </location>
</feature>
<keyword evidence="3" id="KW-1185">Reference proteome</keyword>
<sequence>MISVTDRFRSKRVFVWTLFVASSWFFLQTGSVSDSETCTGPGGAVGVLAMQEDTAPQLQGMPIPNSTRKDNRTDSMETLSSSLKHASILLHRAANAIEKDNALAVQLIREVISILRHQVIPALLDRNSILVPIRSLLQGSVLGMDHEESMHHLSQSLVQQESSPSNKRGT</sequence>
<evidence type="ECO:0000256" key="1">
    <source>
        <dbReference type="SAM" id="MobiDB-lite"/>
    </source>
</evidence>
<accession>A0A0S4LTM7</accession>
<dbReference type="Proteomes" id="UP000199032">
    <property type="component" value="Unassembled WGS sequence"/>
</dbReference>
<feature type="compositionally biased region" description="Polar residues" evidence="1">
    <location>
        <begin position="152"/>
        <end position="170"/>
    </location>
</feature>
<gene>
    <name evidence="2" type="ORF">COMA1_70157</name>
</gene>
<protein>
    <submittedName>
        <fullName evidence="2">Uncharacterized protein</fullName>
    </submittedName>
</protein>
<name>A0A0S4LTM7_9BACT</name>
<dbReference type="EMBL" id="CZQA01000013">
    <property type="protein sequence ID" value="CUS39339.1"/>
    <property type="molecule type" value="Genomic_DNA"/>
</dbReference>
<reference evidence="2 3" key="1">
    <citation type="submission" date="2015-10" db="EMBL/GenBank/DDBJ databases">
        <authorList>
            <person name="Gilbert D.G."/>
        </authorList>
    </citation>
    <scope>NUCLEOTIDE SEQUENCE [LARGE SCALE GENOMIC DNA]</scope>
    <source>
        <strain evidence="2">COMA1</strain>
    </source>
</reference>
<evidence type="ECO:0000313" key="3">
    <source>
        <dbReference type="Proteomes" id="UP000199032"/>
    </source>
</evidence>
<organism evidence="2 3">
    <name type="scientific">Candidatus Nitrospira nitrosa</name>
    <dbReference type="NCBI Taxonomy" id="1742972"/>
    <lineage>
        <taxon>Bacteria</taxon>
        <taxon>Pseudomonadati</taxon>
        <taxon>Nitrospirota</taxon>
        <taxon>Nitrospiria</taxon>
        <taxon>Nitrospirales</taxon>
        <taxon>Nitrospiraceae</taxon>
        <taxon>Nitrospira</taxon>
    </lineage>
</organism>
<evidence type="ECO:0000313" key="2">
    <source>
        <dbReference type="EMBL" id="CUS39339.1"/>
    </source>
</evidence>
<proteinExistence type="predicted"/>